<keyword evidence="2" id="KW-1185">Reference proteome</keyword>
<proteinExistence type="predicted"/>
<name>A0ACB7YET7_9ERIC</name>
<dbReference type="Proteomes" id="UP000828048">
    <property type="component" value="Chromosome 8"/>
</dbReference>
<dbReference type="EMBL" id="CM037158">
    <property type="protein sequence ID" value="KAH7851888.1"/>
    <property type="molecule type" value="Genomic_DNA"/>
</dbReference>
<evidence type="ECO:0000313" key="2">
    <source>
        <dbReference type="Proteomes" id="UP000828048"/>
    </source>
</evidence>
<gene>
    <name evidence="1" type="ORF">Vadar_017824</name>
</gene>
<comment type="caution">
    <text evidence="1">The sequence shown here is derived from an EMBL/GenBank/DDBJ whole genome shotgun (WGS) entry which is preliminary data.</text>
</comment>
<organism evidence="1 2">
    <name type="scientific">Vaccinium darrowii</name>
    <dbReference type="NCBI Taxonomy" id="229202"/>
    <lineage>
        <taxon>Eukaryota</taxon>
        <taxon>Viridiplantae</taxon>
        <taxon>Streptophyta</taxon>
        <taxon>Embryophyta</taxon>
        <taxon>Tracheophyta</taxon>
        <taxon>Spermatophyta</taxon>
        <taxon>Magnoliopsida</taxon>
        <taxon>eudicotyledons</taxon>
        <taxon>Gunneridae</taxon>
        <taxon>Pentapetalae</taxon>
        <taxon>asterids</taxon>
        <taxon>Ericales</taxon>
        <taxon>Ericaceae</taxon>
        <taxon>Vaccinioideae</taxon>
        <taxon>Vaccinieae</taxon>
        <taxon>Vaccinium</taxon>
    </lineage>
</organism>
<accession>A0ACB7YET7</accession>
<reference evidence="1 2" key="1">
    <citation type="journal article" date="2021" name="Hortic Res">
        <title>High-quality reference genome and annotation aids understanding of berry development for evergreen blueberry (Vaccinium darrowii).</title>
        <authorList>
            <person name="Yu J."/>
            <person name="Hulse-Kemp A.M."/>
            <person name="Babiker E."/>
            <person name="Staton M."/>
        </authorList>
    </citation>
    <scope>NUCLEOTIDE SEQUENCE [LARGE SCALE GENOMIC DNA]</scope>
    <source>
        <strain evidence="2">cv. NJ 8807/NJ 8810</strain>
        <tissue evidence="1">Young leaf</tissue>
    </source>
</reference>
<sequence>MYPSNNNGNTNNTLDQTIPYHKPSLSDHNHPLIPSSVFSSPSPYIHYEDELIVLQCLFQHHHQQQQQQQQLLIPEASAPDSNNSEIHNRHKFLGLVEQIPKKRSSKKDRHSKIETAQGPRDRRMRLSLEIARKFFNLQDMLGVDKASKTVGWLLTKSKTAIEELKRGSAHVKNSSSIVGGNNYSASSTSECEVVSGIAESAVDGNRHARNGKGSKTLGKEKKNVRAISRKSAFDPIARESRDKARARARERTEKKKFDESKQTLEAVNRDTNQLGSRSHFKNCEESGNQRLDLLADVDQELSSSIIFNHDNGISQENHFTGFQVYGKPYWDAYNNINLC</sequence>
<protein>
    <submittedName>
        <fullName evidence="1">Uncharacterized protein</fullName>
    </submittedName>
</protein>
<evidence type="ECO:0000313" key="1">
    <source>
        <dbReference type="EMBL" id="KAH7851888.1"/>
    </source>
</evidence>